<comment type="caution">
    <text evidence="2">The sequence shown here is derived from an EMBL/GenBank/DDBJ whole genome shotgun (WGS) entry which is preliminary data.</text>
</comment>
<evidence type="ECO:0000313" key="3">
    <source>
        <dbReference type="Proteomes" id="UP000622475"/>
    </source>
</evidence>
<dbReference type="InterPro" id="IPR002591">
    <property type="entry name" value="Phosphodiest/P_Trfase"/>
</dbReference>
<feature type="chain" id="PRO_5037644246" evidence="1">
    <location>
        <begin position="20"/>
        <end position="413"/>
    </location>
</feature>
<feature type="signal peptide" evidence="1">
    <location>
        <begin position="1"/>
        <end position="19"/>
    </location>
</feature>
<dbReference type="RefSeq" id="WP_194112155.1">
    <property type="nucleotide sequence ID" value="NZ_JADFFL010000005.1"/>
</dbReference>
<dbReference type="GO" id="GO:0016787">
    <property type="term" value="F:hydrolase activity"/>
    <property type="evidence" value="ECO:0007669"/>
    <property type="project" value="UniProtKB-ARBA"/>
</dbReference>
<name>A0A929PXZ3_9SPHI</name>
<sequence length="413" mass="46968">MRKLILVLLFIAICTSVFAQGKPKTVYVIADGIPADVLERLDLPNFKRIISAGAYTRMHVGGTKGGYDQTPTISAVGYNSLLTGVWYNKHNVPDNDIKEPNYNYPHIFSLLKKQYPDKKTAIFSSWLDNRTKLLADGLPQVGGFKTDFHFDGYELDTIRFKHDKEKSYMHRIDEQVIADATATIRKDAPDLSWVYLEYTDDMGHMYGDSRQMEAAVKMLDEQMGKLYDAITYRKTRFKEDWLMVITTDHGRDERTGKGHGGQSQRQRTTWMVTNKHNLNSYAGHYQPAIVDIMPTIARFMKVNIPIDVLREVDGTPLTGPISVANLVVNHFQDKIDVSWIPLAGEENVKVWLATTNNVKTGGKDEYQLMAEVPVQQGHVLIDVIKYPSAFYKVVLEGQYNTLNKWIIEAAPKQ</sequence>
<evidence type="ECO:0000313" key="2">
    <source>
        <dbReference type="EMBL" id="MBE9662915.1"/>
    </source>
</evidence>
<accession>A0A929PXZ3</accession>
<dbReference type="AlphaFoldDB" id="A0A929PXZ3"/>
<keyword evidence="1" id="KW-0732">Signal</keyword>
<dbReference type="InterPro" id="IPR017850">
    <property type="entry name" value="Alkaline_phosphatase_core_sf"/>
</dbReference>
<gene>
    <name evidence="2" type="ORF">IRJ16_13560</name>
</gene>
<keyword evidence="3" id="KW-1185">Reference proteome</keyword>
<dbReference type="Proteomes" id="UP000622475">
    <property type="component" value="Unassembled WGS sequence"/>
</dbReference>
<reference evidence="2" key="1">
    <citation type="submission" date="2020-10" db="EMBL/GenBank/DDBJ databases">
        <title>Mucilaginibacter mali sp. nov., isolated from rhizosphere soil of apple orchard.</title>
        <authorList>
            <person name="Lee J.-S."/>
            <person name="Kim H.S."/>
            <person name="Kim J.-S."/>
        </authorList>
    </citation>
    <scope>NUCLEOTIDE SEQUENCE</scope>
    <source>
        <strain evidence="2">KCTC 22746</strain>
    </source>
</reference>
<evidence type="ECO:0000256" key="1">
    <source>
        <dbReference type="SAM" id="SignalP"/>
    </source>
</evidence>
<dbReference type="Gene3D" id="3.40.720.10">
    <property type="entry name" value="Alkaline Phosphatase, subunit A"/>
    <property type="match status" value="1"/>
</dbReference>
<dbReference type="Pfam" id="PF01663">
    <property type="entry name" value="Phosphodiest"/>
    <property type="match status" value="1"/>
</dbReference>
<dbReference type="EMBL" id="JADFFL010000005">
    <property type="protein sequence ID" value="MBE9662915.1"/>
    <property type="molecule type" value="Genomic_DNA"/>
</dbReference>
<organism evidence="2 3">
    <name type="scientific">Mucilaginibacter myungsuensis</name>
    <dbReference type="NCBI Taxonomy" id="649104"/>
    <lineage>
        <taxon>Bacteria</taxon>
        <taxon>Pseudomonadati</taxon>
        <taxon>Bacteroidota</taxon>
        <taxon>Sphingobacteriia</taxon>
        <taxon>Sphingobacteriales</taxon>
        <taxon>Sphingobacteriaceae</taxon>
        <taxon>Mucilaginibacter</taxon>
    </lineage>
</organism>
<protein>
    <submittedName>
        <fullName evidence="2">Alkaline phosphatase family protein</fullName>
    </submittedName>
</protein>
<dbReference type="SUPFAM" id="SSF53649">
    <property type="entry name" value="Alkaline phosphatase-like"/>
    <property type="match status" value="1"/>
</dbReference>
<proteinExistence type="predicted"/>
<dbReference type="PANTHER" id="PTHR10151:SF120">
    <property type="entry name" value="BIS(5'-ADENOSYL)-TRIPHOSPHATASE"/>
    <property type="match status" value="1"/>
</dbReference>
<dbReference type="PANTHER" id="PTHR10151">
    <property type="entry name" value="ECTONUCLEOTIDE PYROPHOSPHATASE/PHOSPHODIESTERASE"/>
    <property type="match status" value="1"/>
</dbReference>